<reference evidence="12 13" key="1">
    <citation type="submission" date="2018-05" db="EMBL/GenBank/DDBJ databases">
        <title>Genomic Encyclopedia of Type Strains, Phase IV (KMG-IV): sequencing the most valuable type-strain genomes for metagenomic binning, comparative biology and taxonomic classification.</title>
        <authorList>
            <person name="Goeker M."/>
        </authorList>
    </citation>
    <scope>NUCLEOTIDE SEQUENCE [LARGE SCALE GENOMIC DNA]</scope>
    <source>
        <strain evidence="12 13">DSM 6462</strain>
    </source>
</reference>
<keyword evidence="12" id="KW-0670">Pyruvate</keyword>
<evidence type="ECO:0000256" key="6">
    <source>
        <dbReference type="ARBA" id="ARBA00022842"/>
    </source>
</evidence>
<evidence type="ECO:0000256" key="7">
    <source>
        <dbReference type="PIRNR" id="PIRNR000732"/>
    </source>
</evidence>
<dbReference type="CDD" id="cd00367">
    <property type="entry name" value="PTS-HPr_like"/>
    <property type="match status" value="1"/>
</dbReference>
<dbReference type="Pfam" id="PF00391">
    <property type="entry name" value="PEP-utilizers"/>
    <property type="match status" value="1"/>
</dbReference>
<comment type="catalytic activity">
    <reaction evidence="7">
        <text>L-histidyl-[protein] + phosphoenolpyruvate = N(pros)-phospho-L-histidyl-[protein] + pyruvate</text>
        <dbReference type="Rhea" id="RHEA:23880"/>
        <dbReference type="Rhea" id="RHEA-COMP:9745"/>
        <dbReference type="Rhea" id="RHEA-COMP:9746"/>
        <dbReference type="ChEBI" id="CHEBI:15361"/>
        <dbReference type="ChEBI" id="CHEBI:29979"/>
        <dbReference type="ChEBI" id="CHEBI:58702"/>
        <dbReference type="ChEBI" id="CHEBI:64837"/>
        <dbReference type="EC" id="2.7.3.9"/>
    </reaction>
</comment>
<keyword evidence="5 7" id="KW-0418">Kinase</keyword>
<dbReference type="PROSITE" id="PS51350">
    <property type="entry name" value="PTS_HPR_DOM"/>
    <property type="match status" value="1"/>
</dbReference>
<organism evidence="12 13">
    <name type="scientific">Chelatococcus asaccharovorans</name>
    <dbReference type="NCBI Taxonomy" id="28210"/>
    <lineage>
        <taxon>Bacteria</taxon>
        <taxon>Pseudomonadati</taxon>
        <taxon>Pseudomonadota</taxon>
        <taxon>Alphaproteobacteria</taxon>
        <taxon>Hyphomicrobiales</taxon>
        <taxon>Chelatococcaceae</taxon>
        <taxon>Chelatococcus</taxon>
    </lineage>
</organism>
<evidence type="ECO:0000256" key="5">
    <source>
        <dbReference type="ARBA" id="ARBA00022777"/>
    </source>
</evidence>
<dbReference type="PANTHER" id="PTHR46244">
    <property type="entry name" value="PHOSPHOENOLPYRUVATE-PROTEIN PHOSPHOTRANSFERASE"/>
    <property type="match status" value="1"/>
</dbReference>
<dbReference type="Gene3D" id="3.50.30.10">
    <property type="entry name" value="Phosphohistidine domain"/>
    <property type="match status" value="1"/>
</dbReference>
<dbReference type="GO" id="GO:0008965">
    <property type="term" value="F:phosphoenolpyruvate-protein phosphotransferase activity"/>
    <property type="evidence" value="ECO:0007669"/>
    <property type="project" value="UniProtKB-EC"/>
</dbReference>
<dbReference type="SUPFAM" id="SSF51621">
    <property type="entry name" value="Phosphoenolpyruvate/pyruvate domain"/>
    <property type="match status" value="1"/>
</dbReference>
<dbReference type="NCBIfam" id="TIGR01003">
    <property type="entry name" value="PTS_HPr_family"/>
    <property type="match status" value="1"/>
</dbReference>
<dbReference type="Pfam" id="PF05524">
    <property type="entry name" value="PEP-utilisers_N"/>
    <property type="match status" value="1"/>
</dbReference>
<evidence type="ECO:0000259" key="11">
    <source>
        <dbReference type="PROSITE" id="PS51350"/>
    </source>
</evidence>
<keyword evidence="7" id="KW-0963">Cytoplasm</keyword>
<evidence type="ECO:0000256" key="9">
    <source>
        <dbReference type="PIRSR" id="PIRSR000732-2"/>
    </source>
</evidence>
<feature type="active site" description="Proton donor" evidence="8">
    <location>
        <position position="583"/>
    </location>
</feature>
<gene>
    <name evidence="12" type="ORF">C7450_116114</name>
</gene>
<protein>
    <recommendedName>
        <fullName evidence="7">Phosphoenolpyruvate-protein phosphotransferase</fullName>
        <ecNumber evidence="7">2.7.3.9</ecNumber>
    </recommendedName>
    <alternativeName>
        <fullName evidence="7">Phosphotransferase system, enzyme I</fullName>
    </alternativeName>
</protein>
<comment type="caution">
    <text evidence="12">The sequence shown here is derived from an EMBL/GenBank/DDBJ whole genome shotgun (WGS) entry which is preliminary data.</text>
</comment>
<evidence type="ECO:0000256" key="2">
    <source>
        <dbReference type="ARBA" id="ARBA00007837"/>
    </source>
</evidence>
<dbReference type="EMBL" id="QJJK01000016">
    <property type="protein sequence ID" value="PXW52540.1"/>
    <property type="molecule type" value="Genomic_DNA"/>
</dbReference>
<dbReference type="InterPro" id="IPR000121">
    <property type="entry name" value="PEP_util_C"/>
</dbReference>
<dbReference type="InterPro" id="IPR035895">
    <property type="entry name" value="HPr-like_sf"/>
</dbReference>
<dbReference type="GO" id="GO:0016301">
    <property type="term" value="F:kinase activity"/>
    <property type="evidence" value="ECO:0007669"/>
    <property type="project" value="UniProtKB-KW"/>
</dbReference>
<dbReference type="PIRSF" id="PIRSF000732">
    <property type="entry name" value="PTS_enzyme_I"/>
    <property type="match status" value="1"/>
</dbReference>
<dbReference type="InterPro" id="IPR050499">
    <property type="entry name" value="PEP-utilizing_PTS_enzyme"/>
</dbReference>
<evidence type="ECO:0000256" key="8">
    <source>
        <dbReference type="PIRSR" id="PIRSR000732-1"/>
    </source>
</evidence>
<dbReference type="SUPFAM" id="SSF52009">
    <property type="entry name" value="Phosphohistidine domain"/>
    <property type="match status" value="1"/>
</dbReference>
<dbReference type="SUPFAM" id="SSF55594">
    <property type="entry name" value="HPr-like"/>
    <property type="match status" value="1"/>
</dbReference>
<dbReference type="InterPro" id="IPR000032">
    <property type="entry name" value="HPr-like"/>
</dbReference>
<dbReference type="Gene3D" id="1.10.274.10">
    <property type="entry name" value="PtsI, HPr-binding domain"/>
    <property type="match status" value="1"/>
</dbReference>
<dbReference type="RefSeq" id="WP_110378011.1">
    <property type="nucleotide sequence ID" value="NZ_JAHBRY010000001.1"/>
</dbReference>
<evidence type="ECO:0000256" key="1">
    <source>
        <dbReference type="ARBA" id="ARBA00001946"/>
    </source>
</evidence>
<dbReference type="Gene3D" id="3.20.20.60">
    <property type="entry name" value="Phosphoenolpyruvate-binding domains"/>
    <property type="match status" value="1"/>
</dbReference>
<keyword evidence="3 7" id="KW-0808">Transferase</keyword>
<keyword evidence="6 7" id="KW-0460">Magnesium</keyword>
<keyword evidence="7" id="KW-0598">Phosphotransferase system</keyword>
<dbReference type="InterPro" id="IPR040442">
    <property type="entry name" value="Pyrv_kinase-like_dom_sf"/>
</dbReference>
<dbReference type="AlphaFoldDB" id="A0A2V3TVN3"/>
<evidence type="ECO:0000256" key="4">
    <source>
        <dbReference type="ARBA" id="ARBA00022723"/>
    </source>
</evidence>
<dbReference type="InterPro" id="IPR036618">
    <property type="entry name" value="PtsI_HPr-bd_sf"/>
</dbReference>
<feature type="binding site" evidence="10">
    <location>
        <position position="514"/>
    </location>
    <ligand>
        <name>Mg(2+)</name>
        <dbReference type="ChEBI" id="CHEBI:18420"/>
    </ligand>
</feature>
<feature type="binding site" evidence="9">
    <location>
        <position position="381"/>
    </location>
    <ligand>
        <name>phosphoenolpyruvate</name>
        <dbReference type="ChEBI" id="CHEBI:58702"/>
    </ligand>
</feature>
<sequence length="640" mass="67667">MTCYRRGSVLLTNAIGLHARPSVRLVQMARQFDADIEIATDPKGPWIDARSIVKLMRVRARRGTTLHIRTAGPDAARALALVHSFAAGGFDGQPAEPAAGELIIIGKSASPGRAHGPVHVLRSAQSSSRARNGDGLQVLRTAIESATAQLTELMARSHDDGLQILSFQREFLRDETLMGGAAASIAAGKDAADAWTEVVQAEIDGYEQSDDEDFFARAADLRDLSIRVTALLNGTMSPDPVPPGSIVFADEVLPSQFLSVDWRQGGALVTRRGSPRSHVALLARSRGVPMIVQAAGLPDRPGETALVDGNNGIVVINPERNHALPAQAKATAGAGRMPARPTVWENSTGGQDEFRLLINVSGADELSGIDPVICDGIGLVRTEFMFMGTALPSEEEQLNAYSLILRWARGLPVTIRTLDAGGDKPVAGLSLGGESNPFLGLRGVRLALANRDVFRVQLRALLRAAAVGPLRVMIPMVTMPSELEAVRELLQQEYAALSSEGVACAPVSLGMMVEVPAAALTIKRFNADFYSIGSNDLVQYVTAAARDNGAVGDVYDPLNEAVLQIISSVVEFGRQSGRPVSLCGDAGADPAVLPALIATGLQSFSVPVDAVAAVRAVIRSVAASRQTQVPPQAHPTDSRS</sequence>
<keyword evidence="7" id="KW-0762">Sugar transport</keyword>
<dbReference type="InterPro" id="IPR015813">
    <property type="entry name" value="Pyrv/PenolPyrv_kinase-like_dom"/>
</dbReference>
<keyword evidence="7" id="KW-0813">Transport</keyword>
<dbReference type="PANTHER" id="PTHR46244:SF6">
    <property type="entry name" value="PHOSPHOENOLPYRUVATE-PROTEIN PHOSPHOTRANSFERASE"/>
    <property type="match status" value="1"/>
</dbReference>
<evidence type="ECO:0000313" key="12">
    <source>
        <dbReference type="EMBL" id="PXW52540.1"/>
    </source>
</evidence>
<dbReference type="PROSITE" id="PS00369">
    <property type="entry name" value="PTS_HPR_HIS"/>
    <property type="match status" value="1"/>
</dbReference>
<keyword evidence="13" id="KW-1185">Reference proteome</keyword>
<dbReference type="Gene3D" id="3.30.1340.10">
    <property type="entry name" value="HPr-like"/>
    <property type="match status" value="1"/>
</dbReference>
<dbReference type="InterPro" id="IPR024692">
    <property type="entry name" value="PTS_EI"/>
</dbReference>
<dbReference type="SUPFAM" id="SSF47831">
    <property type="entry name" value="Enzyme I of the PEP:sugar phosphotransferase system HPr-binding (sub)domain"/>
    <property type="match status" value="1"/>
</dbReference>
<dbReference type="InterPro" id="IPR001020">
    <property type="entry name" value="PTS_HPr_His_P_site"/>
</dbReference>
<feature type="binding site" evidence="9">
    <location>
        <position position="416"/>
    </location>
    <ligand>
        <name>phosphoenolpyruvate</name>
        <dbReference type="ChEBI" id="CHEBI:58702"/>
    </ligand>
</feature>
<proteinExistence type="inferred from homology"/>
<feature type="domain" description="HPr" evidence="11">
    <location>
        <begin position="4"/>
        <end position="93"/>
    </location>
</feature>
<dbReference type="Pfam" id="PF00381">
    <property type="entry name" value="PTS-HPr"/>
    <property type="match status" value="1"/>
</dbReference>
<dbReference type="PRINTS" id="PR01736">
    <property type="entry name" value="PHPHTRNFRASE"/>
</dbReference>
<comment type="similarity">
    <text evidence="2 7">Belongs to the PEP-utilizing enzyme family.</text>
</comment>
<feature type="binding site" evidence="9">
    <location>
        <begin position="535"/>
        <end position="536"/>
    </location>
    <ligand>
        <name>phosphoenolpyruvate</name>
        <dbReference type="ChEBI" id="CHEBI:58702"/>
    </ligand>
</feature>
<dbReference type="EC" id="2.7.3.9" evidence="7"/>
<dbReference type="InterPro" id="IPR008279">
    <property type="entry name" value="PEP-util_enz_mobile_dom"/>
</dbReference>
<dbReference type="GO" id="GO:0046872">
    <property type="term" value="F:metal ion binding"/>
    <property type="evidence" value="ECO:0007669"/>
    <property type="project" value="UniProtKB-KW"/>
</dbReference>
<comment type="function">
    <text evidence="7">General (non sugar-specific) component of the phosphoenolpyruvate-dependent sugar phosphotransferase system (sugar PTS). This major carbohydrate active-transport system catalyzes the phosphorylation of incoming sugar substrates concomitantly with their translocation across the cell membrane. Enzyme I transfers the phosphoryl group from phosphoenolpyruvate (PEP) to the phosphoryl carrier protein (HPr).</text>
</comment>
<comment type="cofactor">
    <cofactor evidence="1 7 10">
        <name>Mg(2+)</name>
        <dbReference type="ChEBI" id="CHEBI:18420"/>
    </cofactor>
</comment>
<dbReference type="Proteomes" id="UP000248021">
    <property type="component" value="Unassembled WGS sequence"/>
</dbReference>
<comment type="subcellular location">
    <subcellularLocation>
        <location evidence="7">Cytoplasm</location>
    </subcellularLocation>
</comment>
<feature type="binding site" evidence="9">
    <location>
        <position position="546"/>
    </location>
    <ligand>
        <name>phosphoenolpyruvate</name>
        <dbReference type="ChEBI" id="CHEBI:58702"/>
    </ligand>
</feature>
<dbReference type="InterPro" id="IPR008731">
    <property type="entry name" value="PTS_EIN"/>
</dbReference>
<feature type="active site" description="Tele-phosphohistidine intermediate" evidence="8">
    <location>
        <position position="278"/>
    </location>
</feature>
<evidence type="ECO:0000256" key="3">
    <source>
        <dbReference type="ARBA" id="ARBA00022679"/>
    </source>
</evidence>
<dbReference type="InterPro" id="IPR036637">
    <property type="entry name" value="Phosphohistidine_dom_sf"/>
</dbReference>
<evidence type="ECO:0000313" key="13">
    <source>
        <dbReference type="Proteomes" id="UP000248021"/>
    </source>
</evidence>
<dbReference type="OrthoDB" id="9765468at2"/>
<dbReference type="Pfam" id="PF02896">
    <property type="entry name" value="PEP-utilizers_C"/>
    <property type="match status" value="1"/>
</dbReference>
<feature type="binding site" evidence="10">
    <location>
        <position position="536"/>
    </location>
    <ligand>
        <name>Mg(2+)</name>
        <dbReference type="ChEBI" id="CHEBI:18420"/>
    </ligand>
</feature>
<dbReference type="PRINTS" id="PR00107">
    <property type="entry name" value="PHOSPHOCPHPR"/>
</dbReference>
<name>A0A2V3TVN3_9HYPH</name>
<evidence type="ECO:0000256" key="10">
    <source>
        <dbReference type="PIRSR" id="PIRSR000732-3"/>
    </source>
</evidence>
<keyword evidence="4 7" id="KW-0479">Metal-binding</keyword>
<dbReference type="GO" id="GO:0009401">
    <property type="term" value="P:phosphoenolpyruvate-dependent sugar phosphotransferase system"/>
    <property type="evidence" value="ECO:0007669"/>
    <property type="project" value="UniProtKB-KW"/>
</dbReference>
<accession>A0A2V3TVN3</accession>
<dbReference type="GO" id="GO:0005737">
    <property type="term" value="C:cytoplasm"/>
    <property type="evidence" value="ECO:0007669"/>
    <property type="project" value="UniProtKB-SubCell"/>
</dbReference>